<reference evidence="1 2" key="1">
    <citation type="journal article" date="2014" name="Genome Biol. Evol.">
        <title>The genome of the myxosporean Thelohanellus kitauei shows adaptations to nutrient acquisition within its fish host.</title>
        <authorList>
            <person name="Yang Y."/>
            <person name="Xiong J."/>
            <person name="Zhou Z."/>
            <person name="Huo F."/>
            <person name="Miao W."/>
            <person name="Ran C."/>
            <person name="Liu Y."/>
            <person name="Zhang J."/>
            <person name="Feng J."/>
            <person name="Wang M."/>
            <person name="Wang M."/>
            <person name="Wang L."/>
            <person name="Yao B."/>
        </authorList>
    </citation>
    <scope>NUCLEOTIDE SEQUENCE [LARGE SCALE GENOMIC DNA]</scope>
    <source>
        <strain evidence="1">Wuqing</strain>
    </source>
</reference>
<accession>A0A0C2MV84</accession>
<proteinExistence type="predicted"/>
<organism evidence="1 2">
    <name type="scientific">Thelohanellus kitauei</name>
    <name type="common">Myxosporean</name>
    <dbReference type="NCBI Taxonomy" id="669202"/>
    <lineage>
        <taxon>Eukaryota</taxon>
        <taxon>Metazoa</taxon>
        <taxon>Cnidaria</taxon>
        <taxon>Myxozoa</taxon>
        <taxon>Myxosporea</taxon>
        <taxon>Bivalvulida</taxon>
        <taxon>Platysporina</taxon>
        <taxon>Myxobolidae</taxon>
        <taxon>Thelohanellus</taxon>
    </lineage>
</organism>
<keyword evidence="2" id="KW-1185">Reference proteome</keyword>
<evidence type="ECO:0000313" key="2">
    <source>
        <dbReference type="Proteomes" id="UP000031668"/>
    </source>
</evidence>
<sequence>MSITAISKILDLTIIAELLGSSEQQIFRISLPIGDSSFILKSATMTGCDKSDCQHFNSHIQTLNMTFIPFSRTHTVMLDIWSCTPYSLENSSFVDTVDVCLQDGIICPMYEAVIY</sequence>
<dbReference type="AlphaFoldDB" id="A0A0C2MV84"/>
<dbReference type="Proteomes" id="UP000031668">
    <property type="component" value="Unassembled WGS sequence"/>
</dbReference>
<evidence type="ECO:0000313" key="1">
    <source>
        <dbReference type="EMBL" id="KII71251.1"/>
    </source>
</evidence>
<gene>
    <name evidence="1" type="ORF">RF11_10368</name>
</gene>
<dbReference type="EMBL" id="JWZT01001824">
    <property type="protein sequence ID" value="KII71251.1"/>
    <property type="molecule type" value="Genomic_DNA"/>
</dbReference>
<comment type="caution">
    <text evidence="1">The sequence shown here is derived from an EMBL/GenBank/DDBJ whole genome shotgun (WGS) entry which is preliminary data.</text>
</comment>
<name>A0A0C2MV84_THEKT</name>
<protein>
    <submittedName>
        <fullName evidence="1">Uncharacterized protein</fullName>
    </submittedName>
</protein>